<keyword evidence="2" id="KW-0560">Oxidoreductase</keyword>
<evidence type="ECO:0000256" key="2">
    <source>
        <dbReference type="ARBA" id="ARBA00023002"/>
    </source>
</evidence>
<accession>A0A8H6WIL2</accession>
<dbReference type="InterPro" id="IPR036291">
    <property type="entry name" value="NAD(P)-bd_dom_sf"/>
</dbReference>
<dbReference type="OrthoDB" id="2826244at2759"/>
<dbReference type="PANTHER" id="PTHR47706:SF7">
    <property type="entry name" value="CIPA-LIKE, PUTATIVE (AFU_ORTHOLOGUE AFUA_1G01630)-RELATED"/>
    <property type="match status" value="1"/>
</dbReference>
<evidence type="ECO:0000313" key="4">
    <source>
        <dbReference type="EMBL" id="KAF7318947.1"/>
    </source>
</evidence>
<dbReference type="EMBL" id="JACAZE010000003">
    <property type="protein sequence ID" value="KAF7318947.1"/>
    <property type="molecule type" value="Genomic_DNA"/>
</dbReference>
<dbReference type="InterPro" id="IPR008030">
    <property type="entry name" value="NmrA-like"/>
</dbReference>
<dbReference type="Pfam" id="PF05368">
    <property type="entry name" value="NmrA"/>
    <property type="match status" value="1"/>
</dbReference>
<evidence type="ECO:0000259" key="3">
    <source>
        <dbReference type="Pfam" id="PF05368"/>
    </source>
</evidence>
<dbReference type="InterPro" id="IPR051609">
    <property type="entry name" value="NmrA/Isoflavone_reductase-like"/>
</dbReference>
<comment type="caution">
    <text evidence="4">The sequence shown here is derived from an EMBL/GenBank/DDBJ whole genome shotgun (WGS) entry which is preliminary data.</text>
</comment>
<dbReference type="InterPro" id="IPR045312">
    <property type="entry name" value="PCBER-like"/>
</dbReference>
<dbReference type="Gene3D" id="3.40.50.720">
    <property type="entry name" value="NAD(P)-binding Rossmann-like Domain"/>
    <property type="match status" value="1"/>
</dbReference>
<evidence type="ECO:0000313" key="5">
    <source>
        <dbReference type="Proteomes" id="UP000613580"/>
    </source>
</evidence>
<dbReference type="SUPFAM" id="SSF51735">
    <property type="entry name" value="NAD(P)-binding Rossmann-fold domains"/>
    <property type="match status" value="1"/>
</dbReference>
<dbReference type="CDD" id="cd05259">
    <property type="entry name" value="PCBER_SDR_a"/>
    <property type="match status" value="1"/>
</dbReference>
<gene>
    <name evidence="4" type="ORF">HMN09_00230500</name>
</gene>
<keyword evidence="5" id="KW-1185">Reference proteome</keyword>
<dbReference type="AlphaFoldDB" id="A0A8H6WIL2"/>
<name>A0A8H6WIL2_MYCCL</name>
<organism evidence="4 5">
    <name type="scientific">Mycena chlorophos</name>
    <name type="common">Agaric fungus</name>
    <name type="synonym">Agaricus chlorophos</name>
    <dbReference type="NCBI Taxonomy" id="658473"/>
    <lineage>
        <taxon>Eukaryota</taxon>
        <taxon>Fungi</taxon>
        <taxon>Dikarya</taxon>
        <taxon>Basidiomycota</taxon>
        <taxon>Agaricomycotina</taxon>
        <taxon>Agaricomycetes</taxon>
        <taxon>Agaricomycetidae</taxon>
        <taxon>Agaricales</taxon>
        <taxon>Marasmiineae</taxon>
        <taxon>Mycenaceae</taxon>
        <taxon>Mycena</taxon>
    </lineage>
</organism>
<evidence type="ECO:0000256" key="1">
    <source>
        <dbReference type="ARBA" id="ARBA00022857"/>
    </source>
</evidence>
<feature type="domain" description="NmrA-like" evidence="3">
    <location>
        <begin position="19"/>
        <end position="149"/>
    </location>
</feature>
<reference evidence="4" key="1">
    <citation type="submission" date="2020-05" db="EMBL/GenBank/DDBJ databases">
        <title>Mycena genomes resolve the evolution of fungal bioluminescence.</title>
        <authorList>
            <person name="Tsai I.J."/>
        </authorList>
    </citation>
    <scope>NUCLEOTIDE SEQUENCE</scope>
    <source>
        <strain evidence="4">110903Hualien_Pintung</strain>
    </source>
</reference>
<dbReference type="PANTHER" id="PTHR47706">
    <property type="entry name" value="NMRA-LIKE FAMILY PROTEIN"/>
    <property type="match status" value="1"/>
</dbReference>
<dbReference type="Proteomes" id="UP000613580">
    <property type="component" value="Unassembled WGS sequence"/>
</dbReference>
<proteinExistence type="predicted"/>
<dbReference type="GO" id="GO:0016491">
    <property type="term" value="F:oxidoreductase activity"/>
    <property type="evidence" value="ECO:0007669"/>
    <property type="project" value="UniProtKB-KW"/>
</dbReference>
<sequence length="340" mass="37728">MTSKFAKDQPAGFVNRIEKVAIVGVTGSIGSYFTAALLATGKHQITGITRAGSKSTFPDGVRRVEVDYSDESTLVEALKGQDFLVITLGISALRDGVNAEAKLITAAATAGVPYVMSNAYGPDPLNEKMMTENRIGLPFFAARALVEKLGVSSWISLACGFWYEWSLVGDGTNRFGIDFERRTVTFFDDGEEKITTTTWDQCGRALAGLLSLKRFPDDENDTQPALENWANKAVYISSFRVSQKDMFESTRRVTCTSEEDWKIEYVPSEKRFKEAVEAFQNGDHSGFTRQMYTRIFYPTGEGDHTRHGLANEALGLPEEDIDQQTREGLRLLKKGVLSYT</sequence>
<protein>
    <submittedName>
        <fullName evidence="4">NAD(P)-bd-dom domain-containing protein</fullName>
    </submittedName>
</protein>
<keyword evidence="1" id="KW-0521">NADP</keyword>